<comment type="caution">
    <text evidence="2">The sequence shown here is derived from an EMBL/GenBank/DDBJ whole genome shotgun (WGS) entry which is preliminary data.</text>
</comment>
<organism evidence="2 3">
    <name type="scientific">Candidatus Mycoplasma haematohominis</name>
    <dbReference type="NCBI Taxonomy" id="1494318"/>
    <lineage>
        <taxon>Bacteria</taxon>
        <taxon>Bacillati</taxon>
        <taxon>Mycoplasmatota</taxon>
        <taxon>Mollicutes</taxon>
        <taxon>Mycoplasmataceae</taxon>
        <taxon>Mycoplasma</taxon>
    </lineage>
</organism>
<dbReference type="AlphaFoldDB" id="A0A478FP42"/>
<evidence type="ECO:0000313" key="2">
    <source>
        <dbReference type="EMBL" id="GCE63061.1"/>
    </source>
</evidence>
<dbReference type="RefSeq" id="WP_216082658.1">
    <property type="nucleotide sequence ID" value="NZ_CACTIB010000004.1"/>
</dbReference>
<reference evidence="2 3" key="1">
    <citation type="submission" date="2019-01" db="EMBL/GenBank/DDBJ databases">
        <title>Draft genome sequences of Candidatus Mycoplasma haemohominis SWG34-3 identified from a patient with pyrexia, anemia and liver dysfunction.</title>
        <authorList>
            <person name="Sekizuka T."/>
            <person name="Hattori N."/>
            <person name="Katano H."/>
            <person name="Takuma T."/>
            <person name="Ito T."/>
            <person name="Arai N."/>
            <person name="Yanai R."/>
            <person name="Ishii S."/>
            <person name="Miura Y."/>
            <person name="Tokunaga T."/>
            <person name="Watanabe H."/>
            <person name="Nomura N."/>
            <person name="Eguchi J."/>
            <person name="Arai T."/>
            <person name="Hasegawa H."/>
            <person name="Nakamaki T."/>
            <person name="Wakita T."/>
            <person name="Niki Y."/>
            <person name="Kuroda M."/>
        </authorList>
    </citation>
    <scope>NUCLEOTIDE SEQUENCE [LARGE SCALE GENOMIC DNA]</scope>
    <source>
        <strain evidence="2">SWG34-3</strain>
    </source>
</reference>
<dbReference type="Proteomes" id="UP000324831">
    <property type="component" value="Unassembled WGS sequence"/>
</dbReference>
<sequence>MASPTAVGGGALGAAAIGVGGAYLAGAFGGLDSSEPVRVLLSKDSTFDTEYKNTSNIGKEYGNYLVAPIGSREEEGVTKNNEAWWQWSYKRWKADSDKQNDNLSDEFKDSKKIDSAFSKSAATSDSPKALNKVCEDVYKKTKDSVIPAGSSTEDKTKLKNDLFKYCSILGELKTISEVVTETYVGANKKGADPTNSKKFMAATANNKFWEIRNKEFYAGGDGEKSKSKATGNSKFKNGLDGNPNSNVRDICAQAYESGTSDTADYPIADVERFCVL</sequence>
<evidence type="ECO:0000313" key="3">
    <source>
        <dbReference type="Proteomes" id="UP000324831"/>
    </source>
</evidence>
<name>A0A478FP42_9MOLU</name>
<proteinExistence type="predicted"/>
<accession>A0A478FP42</accession>
<evidence type="ECO:0000256" key="1">
    <source>
        <dbReference type="SAM" id="MobiDB-lite"/>
    </source>
</evidence>
<protein>
    <submittedName>
        <fullName evidence="2">Uncharacterized protein</fullName>
    </submittedName>
</protein>
<feature type="region of interest" description="Disordered" evidence="1">
    <location>
        <begin position="221"/>
        <end position="241"/>
    </location>
</feature>
<gene>
    <name evidence="2" type="ORF">MHSWG343_00390</name>
</gene>
<dbReference type="EMBL" id="BIMN01000001">
    <property type="protein sequence ID" value="GCE63061.1"/>
    <property type="molecule type" value="Genomic_DNA"/>
</dbReference>